<feature type="transmembrane region" description="Helical" evidence="1">
    <location>
        <begin position="72"/>
        <end position="90"/>
    </location>
</feature>
<comment type="caution">
    <text evidence="2">The sequence shown here is derived from an EMBL/GenBank/DDBJ whole genome shotgun (WGS) entry which is preliminary data.</text>
</comment>
<feature type="transmembrane region" description="Helical" evidence="1">
    <location>
        <begin position="42"/>
        <end position="60"/>
    </location>
</feature>
<sequence>MEIQLVVLLPLAVVWLAAGWLADRLPRAEYARGLRRQAGRVLALTATGLVLTATVLVVGLPSGGSSPADRAAAGLGLAVVPTLAVAACTVRRVRRVRAGAGAFAAAPATPAPHGLRAAAAHPLVGLPVQLTGLAILPALAAALAPDALTGADATGPAITVGALGVVAIGVRHALRHNRLVERATPPARTASARTAGALHV</sequence>
<reference evidence="2 3" key="1">
    <citation type="submission" date="2020-03" db="EMBL/GenBank/DDBJ databases">
        <title>WGS of actinomycetes isolated from Thailand.</title>
        <authorList>
            <person name="Thawai C."/>
        </authorList>
    </citation>
    <scope>NUCLEOTIDE SEQUENCE [LARGE SCALE GENOMIC DNA]</scope>
    <source>
        <strain evidence="2 3">HSS6-12</strain>
    </source>
</reference>
<name>A0ABX0Z2U5_9ACTN</name>
<keyword evidence="3" id="KW-1185">Reference proteome</keyword>
<accession>A0ABX0Z2U5</accession>
<keyword evidence="1" id="KW-0812">Transmembrane</keyword>
<protein>
    <submittedName>
        <fullName evidence="2">Uncharacterized protein</fullName>
    </submittedName>
</protein>
<feature type="transmembrane region" description="Helical" evidence="1">
    <location>
        <begin position="156"/>
        <end position="174"/>
    </location>
</feature>
<evidence type="ECO:0000313" key="3">
    <source>
        <dbReference type="Proteomes" id="UP000783871"/>
    </source>
</evidence>
<keyword evidence="1" id="KW-1133">Transmembrane helix</keyword>
<dbReference type="EMBL" id="JAATEO010000001">
    <property type="protein sequence ID" value="NJP30649.1"/>
    <property type="molecule type" value="Genomic_DNA"/>
</dbReference>
<gene>
    <name evidence="2" type="ORF">HCJ94_01240</name>
</gene>
<dbReference type="Proteomes" id="UP000783871">
    <property type="component" value="Unassembled WGS sequence"/>
</dbReference>
<proteinExistence type="predicted"/>
<feature type="transmembrane region" description="Helical" evidence="1">
    <location>
        <begin position="123"/>
        <end position="144"/>
    </location>
</feature>
<dbReference type="RefSeq" id="WP_167999068.1">
    <property type="nucleotide sequence ID" value="NZ_JAATEO010000001.1"/>
</dbReference>
<organism evidence="2 3">
    <name type="scientific">Micromonospora thermarum</name>
    <dbReference type="NCBI Taxonomy" id="2720024"/>
    <lineage>
        <taxon>Bacteria</taxon>
        <taxon>Bacillati</taxon>
        <taxon>Actinomycetota</taxon>
        <taxon>Actinomycetes</taxon>
        <taxon>Micromonosporales</taxon>
        <taxon>Micromonosporaceae</taxon>
        <taxon>Micromonospora</taxon>
    </lineage>
</organism>
<evidence type="ECO:0000256" key="1">
    <source>
        <dbReference type="SAM" id="Phobius"/>
    </source>
</evidence>
<evidence type="ECO:0000313" key="2">
    <source>
        <dbReference type="EMBL" id="NJP30649.1"/>
    </source>
</evidence>
<keyword evidence="1" id="KW-0472">Membrane</keyword>
<feature type="transmembrane region" description="Helical" evidence="1">
    <location>
        <begin position="6"/>
        <end position="22"/>
    </location>
</feature>